<dbReference type="Proteomes" id="UP001221142">
    <property type="component" value="Unassembled WGS sequence"/>
</dbReference>
<comment type="caution">
    <text evidence="2">The sequence shown here is derived from an EMBL/GenBank/DDBJ whole genome shotgun (WGS) entry which is preliminary data.</text>
</comment>
<dbReference type="EMBL" id="JARKIF010000003">
    <property type="protein sequence ID" value="KAJ7644924.1"/>
    <property type="molecule type" value="Genomic_DNA"/>
</dbReference>
<evidence type="ECO:0000256" key="1">
    <source>
        <dbReference type="SAM" id="MobiDB-lite"/>
    </source>
</evidence>
<name>A0AAD7CCM1_9AGAR</name>
<sequence length="116" mass="12516">MGRESPGVSIFDWGTLVGVTQCAKVFLCAQITKEKADASHLTIPSHPGVICTLGIEQNGARRRHVTRGHEFQPFTLSHDSVNLLSLAYQSINPEAHAVPHNPMVSSTGNSIQSAQQ</sequence>
<proteinExistence type="predicted"/>
<reference evidence="2" key="1">
    <citation type="submission" date="2023-03" db="EMBL/GenBank/DDBJ databases">
        <title>Massive genome expansion in bonnet fungi (Mycena s.s.) driven by repeated elements and novel gene families across ecological guilds.</title>
        <authorList>
            <consortium name="Lawrence Berkeley National Laboratory"/>
            <person name="Harder C.B."/>
            <person name="Miyauchi S."/>
            <person name="Viragh M."/>
            <person name="Kuo A."/>
            <person name="Thoen E."/>
            <person name="Andreopoulos B."/>
            <person name="Lu D."/>
            <person name="Skrede I."/>
            <person name="Drula E."/>
            <person name="Henrissat B."/>
            <person name="Morin E."/>
            <person name="Kohler A."/>
            <person name="Barry K."/>
            <person name="LaButti K."/>
            <person name="Morin E."/>
            <person name="Salamov A."/>
            <person name="Lipzen A."/>
            <person name="Mereny Z."/>
            <person name="Hegedus B."/>
            <person name="Baldrian P."/>
            <person name="Stursova M."/>
            <person name="Weitz H."/>
            <person name="Taylor A."/>
            <person name="Grigoriev I.V."/>
            <person name="Nagy L.G."/>
            <person name="Martin F."/>
            <person name="Kauserud H."/>
        </authorList>
    </citation>
    <scope>NUCLEOTIDE SEQUENCE</scope>
    <source>
        <strain evidence="2">9284</strain>
    </source>
</reference>
<keyword evidence="3" id="KW-1185">Reference proteome</keyword>
<evidence type="ECO:0000313" key="3">
    <source>
        <dbReference type="Proteomes" id="UP001221142"/>
    </source>
</evidence>
<organism evidence="2 3">
    <name type="scientific">Roridomyces roridus</name>
    <dbReference type="NCBI Taxonomy" id="1738132"/>
    <lineage>
        <taxon>Eukaryota</taxon>
        <taxon>Fungi</taxon>
        <taxon>Dikarya</taxon>
        <taxon>Basidiomycota</taxon>
        <taxon>Agaricomycotina</taxon>
        <taxon>Agaricomycetes</taxon>
        <taxon>Agaricomycetidae</taxon>
        <taxon>Agaricales</taxon>
        <taxon>Marasmiineae</taxon>
        <taxon>Mycenaceae</taxon>
        <taxon>Roridomyces</taxon>
    </lineage>
</organism>
<protein>
    <submittedName>
        <fullName evidence="2">Uncharacterized protein</fullName>
    </submittedName>
</protein>
<feature type="region of interest" description="Disordered" evidence="1">
    <location>
        <begin position="97"/>
        <end position="116"/>
    </location>
</feature>
<dbReference type="AlphaFoldDB" id="A0AAD7CCM1"/>
<accession>A0AAD7CCM1</accession>
<gene>
    <name evidence="2" type="ORF">FB45DRAFT_862173</name>
</gene>
<evidence type="ECO:0000313" key="2">
    <source>
        <dbReference type="EMBL" id="KAJ7644924.1"/>
    </source>
</evidence>
<feature type="compositionally biased region" description="Polar residues" evidence="1">
    <location>
        <begin position="103"/>
        <end position="116"/>
    </location>
</feature>